<dbReference type="Proteomes" id="UP000030019">
    <property type="component" value="Unassembled WGS sequence"/>
</dbReference>
<feature type="transmembrane region" description="Helical" evidence="3">
    <location>
        <begin position="254"/>
        <end position="271"/>
    </location>
</feature>
<name>A0A0A0DFD5_9STRE</name>
<dbReference type="GO" id="GO:0016787">
    <property type="term" value="F:hydrolase activity"/>
    <property type="evidence" value="ECO:0007669"/>
    <property type="project" value="UniProtKB-KW"/>
</dbReference>
<dbReference type="PATRIC" id="fig|176090.4.peg.1626"/>
<dbReference type="CDD" id="cd05827">
    <property type="entry name" value="Sortase_C"/>
    <property type="match status" value="1"/>
</dbReference>
<protein>
    <submittedName>
        <fullName evidence="4">Sortase A, LPXTG specific</fullName>
    </submittedName>
</protein>
<evidence type="ECO:0000256" key="2">
    <source>
        <dbReference type="PIRSR" id="PIRSR605754-1"/>
    </source>
</evidence>
<keyword evidence="3" id="KW-1133">Transmembrane helix</keyword>
<dbReference type="InterPro" id="IPR023365">
    <property type="entry name" value="Sortase_dom-sf"/>
</dbReference>
<dbReference type="Pfam" id="PF04203">
    <property type="entry name" value="Sortase"/>
    <property type="match status" value="1"/>
</dbReference>
<feature type="active site" description="Proton donor/acceptor" evidence="2">
    <location>
        <position position="142"/>
    </location>
</feature>
<keyword evidence="3" id="KW-0812">Transmembrane</keyword>
<dbReference type="NCBIfam" id="TIGR01076">
    <property type="entry name" value="sortase_fam"/>
    <property type="match status" value="1"/>
</dbReference>
<evidence type="ECO:0000256" key="3">
    <source>
        <dbReference type="SAM" id="Phobius"/>
    </source>
</evidence>
<proteinExistence type="predicted"/>
<dbReference type="STRING" id="176090.SSIN_1679"/>
<evidence type="ECO:0000313" key="4">
    <source>
        <dbReference type="EMBL" id="KGM36593.1"/>
    </source>
</evidence>
<evidence type="ECO:0000313" key="5">
    <source>
        <dbReference type="Proteomes" id="UP000030019"/>
    </source>
</evidence>
<keyword evidence="3" id="KW-0472">Membrane</keyword>
<comment type="caution">
    <text evidence="4">The sequence shown here is derived from an EMBL/GenBank/DDBJ whole genome shotgun (WGS) entry which is preliminary data.</text>
</comment>
<keyword evidence="5" id="KW-1185">Reference proteome</keyword>
<dbReference type="InterPro" id="IPR005754">
    <property type="entry name" value="Sortase"/>
</dbReference>
<sequence length="281" mass="32065">MKKKKQLLGLSLLLIGIALFLFPFLSMIKEDIWQSNAQRTYQQTSEKTFQKQRAAVEQTTVTGAIQDIFLTKKDTDPMQKTPYSDLLDTNQVAGRMSIPALGQHFDLYLDADYDKLLKGVATLVGTSAPLGIKGQRPIIAGHRINYNGMSFYFLPFLKKGDRIYFDILGKNLEYEVTDSEVIDEYESEKLKPIENEDMVTLMTCVNEPSYDKRLLVNAKRVVSDSEKKQNVSANPLISFVSNQHIKLGFKLQRLAPYLIVIVGTAIFLFFTKRLWNIIKKH</sequence>
<evidence type="ECO:0000256" key="1">
    <source>
        <dbReference type="ARBA" id="ARBA00022801"/>
    </source>
</evidence>
<dbReference type="eggNOG" id="COG3764">
    <property type="taxonomic scope" value="Bacteria"/>
</dbReference>
<keyword evidence="1" id="KW-0378">Hydrolase</keyword>
<dbReference type="InterPro" id="IPR042002">
    <property type="entry name" value="Sortase_C"/>
</dbReference>
<feature type="active site" description="Acyl-thioester intermediate" evidence="2">
    <location>
        <position position="204"/>
    </location>
</feature>
<accession>A0A0A0DFD5</accession>
<gene>
    <name evidence="4" type="ORF">SSIN_1679</name>
</gene>
<dbReference type="Gene3D" id="2.40.260.10">
    <property type="entry name" value="Sortase"/>
    <property type="match status" value="1"/>
</dbReference>
<dbReference type="EMBL" id="JPEN01000097">
    <property type="protein sequence ID" value="KGM36593.1"/>
    <property type="molecule type" value="Genomic_DNA"/>
</dbReference>
<dbReference type="AlphaFoldDB" id="A0A0A0DFD5"/>
<reference evidence="4 5" key="1">
    <citation type="submission" date="2014-06" db="EMBL/GenBank/DDBJ databases">
        <authorList>
            <person name="Teng J.L."/>
            <person name="Huang Y."/>
            <person name="Tse H."/>
            <person name="Lau S.K."/>
            <person name="Woo P.C."/>
        </authorList>
    </citation>
    <scope>NUCLEOTIDE SEQUENCE [LARGE SCALE GENOMIC DNA]</scope>
    <source>
        <strain evidence="4 5">HKU4</strain>
    </source>
</reference>
<dbReference type="SUPFAM" id="SSF63817">
    <property type="entry name" value="Sortase"/>
    <property type="match status" value="1"/>
</dbReference>
<dbReference type="RefSeq" id="WP_037617791.1">
    <property type="nucleotide sequence ID" value="NZ_JABTYC020000012.1"/>
</dbReference>
<organism evidence="4 5">
    <name type="scientific">Streptococcus sinensis</name>
    <dbReference type="NCBI Taxonomy" id="176090"/>
    <lineage>
        <taxon>Bacteria</taxon>
        <taxon>Bacillati</taxon>
        <taxon>Bacillota</taxon>
        <taxon>Bacilli</taxon>
        <taxon>Lactobacillales</taxon>
        <taxon>Streptococcaceae</taxon>
        <taxon>Streptococcus</taxon>
    </lineage>
</organism>